<keyword evidence="1" id="KW-1133">Transmembrane helix</keyword>
<feature type="transmembrane region" description="Helical" evidence="1">
    <location>
        <begin position="20"/>
        <end position="39"/>
    </location>
</feature>
<keyword evidence="1" id="KW-0472">Membrane</keyword>
<dbReference type="EMBL" id="CP016070">
    <property type="protein sequence ID" value="AOW80591.1"/>
    <property type="molecule type" value="Genomic_DNA"/>
</dbReference>
<reference evidence="3" key="3">
    <citation type="journal article" date="2017" name="ISME J.">
        <title>Discovery of anaerobic lithoheterotrophic haloarchaea, ubiquitous in hypersaline habitats.</title>
        <authorList>
            <person name="Sorokin D.Y."/>
            <person name="Messina E."/>
            <person name="Smedile F."/>
            <person name="Roman P."/>
            <person name="Damste J.S.S."/>
            <person name="Ciordia S."/>
            <person name="Mena M.C."/>
            <person name="Ferrer M."/>
            <person name="Golyshin P.N."/>
            <person name="Kublanov I.V."/>
            <person name="Samarov N.I."/>
            <person name="Toshchakov S.V."/>
            <person name="La Cono V."/>
            <person name="Yakimov M.M."/>
        </authorList>
    </citation>
    <scope>NUCLEOTIDE SEQUENCE</scope>
    <source>
        <strain evidence="3">HSR6</strain>
    </source>
</reference>
<accession>A0A1J1ACP4</accession>
<sequence>MDELPAIRSPHSVPSYVGDGARIAAILLVWGAIAAFFAYGIGNVGLRGASLVGRIGSHLGVLFATVGLLNAVLFVCYRTIDYWAAQR</sequence>
<dbReference type="EMBL" id="CP016804">
    <property type="protein sequence ID" value="APE95930.1"/>
    <property type="molecule type" value="Genomic_DNA"/>
</dbReference>
<name>A0A1D8S5G1_9EURY</name>
<dbReference type="OrthoDB" id="230585at2157"/>
<gene>
    <name evidence="3" type="ORF">HSR6_1487</name>
    <name evidence="2" type="ORF">HTSR_1415</name>
</gene>
<dbReference type="RefSeq" id="WP_070365273.1">
    <property type="nucleotide sequence ID" value="NZ_CP016070.1"/>
</dbReference>
<reference evidence="5" key="2">
    <citation type="submission" date="2016-08" db="EMBL/GenBank/DDBJ databases">
        <title>Discovery of first anaerobic lithoheterotrophic haloarchae widely represented in hypersaline habitats.</title>
        <authorList>
            <person name="Sorokin D.Y."/>
            <person name="Kublanov I.V."/>
            <person name="Roman P."/>
            <person name="Sinninghe Damste J.S."/>
            <person name="Golyshin P.N."/>
            <person name="Rojo D."/>
            <person name="Ciordia S."/>
            <person name="Mena Md.C."/>
            <person name="Ferrer M."/>
            <person name="Smedile F."/>
            <person name="Messina E."/>
            <person name="La Cono V."/>
            <person name="Yakimov M.M."/>
        </authorList>
    </citation>
    <scope>NUCLEOTIDE SEQUENCE [LARGE SCALE GENOMIC DNA]</scope>
    <source>
        <strain evidence="5">HSR6</strain>
    </source>
</reference>
<evidence type="ECO:0000313" key="5">
    <source>
        <dbReference type="Proteomes" id="UP000186165"/>
    </source>
</evidence>
<dbReference type="AlphaFoldDB" id="A0A1D8S5G1"/>
<protein>
    <submittedName>
        <fullName evidence="2">Uncharacterized protein</fullName>
    </submittedName>
</protein>
<dbReference type="KEGG" id="hhsr:HSR6_1487"/>
<dbReference type="KEGG" id="halh:HTSR_1415"/>
<evidence type="ECO:0000313" key="3">
    <source>
        <dbReference type="EMBL" id="APE95930.1"/>
    </source>
</evidence>
<keyword evidence="5" id="KW-1185">Reference proteome</keyword>
<evidence type="ECO:0000256" key="1">
    <source>
        <dbReference type="SAM" id="Phobius"/>
    </source>
</evidence>
<reference evidence="2 4" key="1">
    <citation type="submission" date="2016-06" db="EMBL/GenBank/DDBJ databases">
        <title>Discovery of anaerobic lithoheterotrophic haloarchaeon capable of sulfur respiration by hydrogen and formate.</title>
        <authorList>
            <person name="Sorokin D.Y."/>
            <person name="Kublanov I.V."/>
            <person name="Roman P."/>
            <person name="Sinninghe Damste J.S."/>
            <person name="Golyshin P.N."/>
            <person name="Rojo D."/>
            <person name="Ciordia S."/>
            <person name="Mena Md.C."/>
            <person name="Ferrer M."/>
            <person name="Smedile F."/>
            <person name="Messina E."/>
            <person name="La Cono V."/>
            <person name="Yakimov M.M."/>
        </authorList>
    </citation>
    <scope>NUCLEOTIDE SEQUENCE [LARGE SCALE GENOMIC DNA]</scope>
    <source>
        <strain evidence="2 4">HTSR1</strain>
    </source>
</reference>
<dbReference type="Proteomes" id="UP000186165">
    <property type="component" value="Chromosome"/>
</dbReference>
<proteinExistence type="predicted"/>
<accession>A0A1D8S5G1</accession>
<dbReference type="STRING" id="1873524.HSR6_1487"/>
<dbReference type="GeneID" id="30418015"/>
<dbReference type="Proteomes" id="UP000185608">
    <property type="component" value="Chromosome"/>
</dbReference>
<evidence type="ECO:0000313" key="2">
    <source>
        <dbReference type="EMBL" id="AOW80591.1"/>
    </source>
</evidence>
<evidence type="ECO:0000313" key="4">
    <source>
        <dbReference type="Proteomes" id="UP000185608"/>
    </source>
</evidence>
<feature type="transmembrane region" description="Helical" evidence="1">
    <location>
        <begin position="59"/>
        <end position="80"/>
    </location>
</feature>
<organism evidence="2 4">
    <name type="scientific">Halodesulfurarchaeum formicicum</name>
    <dbReference type="NCBI Taxonomy" id="1873524"/>
    <lineage>
        <taxon>Archaea</taxon>
        <taxon>Methanobacteriati</taxon>
        <taxon>Methanobacteriota</taxon>
        <taxon>Stenosarchaea group</taxon>
        <taxon>Halobacteria</taxon>
        <taxon>Halobacteriales</taxon>
        <taxon>Halobacteriaceae</taxon>
        <taxon>Halodesulfurarchaeum</taxon>
    </lineage>
</organism>
<keyword evidence="1" id="KW-0812">Transmembrane</keyword>